<dbReference type="GO" id="GO:0046872">
    <property type="term" value="F:metal ion binding"/>
    <property type="evidence" value="ECO:0007669"/>
    <property type="project" value="InterPro"/>
</dbReference>
<dbReference type="InterPro" id="IPR008963">
    <property type="entry name" value="Purple_acid_Pase-like_N"/>
</dbReference>
<dbReference type="EMBL" id="RCHS01001779">
    <property type="protein sequence ID" value="RMX51466.1"/>
    <property type="molecule type" value="Genomic_DNA"/>
</dbReference>
<gene>
    <name evidence="3" type="ORF">pdam_00018801</name>
</gene>
<dbReference type="Proteomes" id="UP000275408">
    <property type="component" value="Unassembled WGS sequence"/>
</dbReference>
<dbReference type="OrthoDB" id="10355167at2759"/>
<dbReference type="Gene3D" id="2.60.40.380">
    <property type="entry name" value="Purple acid phosphatase-like, N-terminal"/>
    <property type="match status" value="1"/>
</dbReference>
<dbReference type="InterPro" id="IPR015914">
    <property type="entry name" value="PAPs_N"/>
</dbReference>
<feature type="signal peptide" evidence="1">
    <location>
        <begin position="1"/>
        <end position="19"/>
    </location>
</feature>
<protein>
    <recommendedName>
        <fullName evidence="2">Purple acid phosphatase N-terminal domain-containing protein</fullName>
    </recommendedName>
</protein>
<evidence type="ECO:0000256" key="1">
    <source>
        <dbReference type="SAM" id="SignalP"/>
    </source>
</evidence>
<evidence type="ECO:0000313" key="3">
    <source>
        <dbReference type="EMBL" id="RMX51466.1"/>
    </source>
</evidence>
<keyword evidence="1" id="KW-0732">Signal</keyword>
<dbReference type="CDD" id="cd00063">
    <property type="entry name" value="FN3"/>
    <property type="match status" value="1"/>
</dbReference>
<dbReference type="PANTHER" id="PTHR45867:SF10">
    <property type="entry name" value="PURPLE ACID PHOSPHATASE"/>
    <property type="match status" value="1"/>
</dbReference>
<feature type="domain" description="Purple acid phosphatase N-terminal" evidence="2">
    <location>
        <begin position="40"/>
        <end position="124"/>
    </location>
</feature>
<feature type="chain" id="PRO_5017962087" description="Purple acid phosphatase N-terminal domain-containing protein" evidence="1">
    <location>
        <begin position="20"/>
        <end position="139"/>
    </location>
</feature>
<dbReference type="Pfam" id="PF16656">
    <property type="entry name" value="Pur_ac_phosph_N"/>
    <property type="match status" value="1"/>
</dbReference>
<dbReference type="GO" id="GO:0003993">
    <property type="term" value="F:acid phosphatase activity"/>
    <property type="evidence" value="ECO:0007669"/>
    <property type="project" value="InterPro"/>
</dbReference>
<dbReference type="SUPFAM" id="SSF49363">
    <property type="entry name" value="Purple acid phosphatase, N-terminal domain"/>
    <property type="match status" value="1"/>
</dbReference>
<dbReference type="AlphaFoldDB" id="A0A3M6UD27"/>
<evidence type="ECO:0000259" key="2">
    <source>
        <dbReference type="Pfam" id="PF16656"/>
    </source>
</evidence>
<comment type="caution">
    <text evidence="3">The sequence shown here is derived from an EMBL/GenBank/DDBJ whole genome shotgun (WGS) entry which is preliminary data.</text>
</comment>
<proteinExistence type="predicted"/>
<reference evidence="3 4" key="1">
    <citation type="journal article" date="2018" name="Sci. Rep.">
        <title>Comparative analysis of the Pocillopora damicornis genome highlights role of immune system in coral evolution.</title>
        <authorList>
            <person name="Cunning R."/>
            <person name="Bay R.A."/>
            <person name="Gillette P."/>
            <person name="Baker A.C."/>
            <person name="Traylor-Knowles N."/>
        </authorList>
    </citation>
    <scope>NUCLEOTIDE SEQUENCE [LARGE SCALE GENOMIC DNA]</scope>
    <source>
        <strain evidence="3">RSMAS</strain>
        <tissue evidence="3">Whole animal</tissue>
    </source>
</reference>
<dbReference type="PANTHER" id="PTHR45867">
    <property type="entry name" value="PURPLE ACID PHOSPHATASE"/>
    <property type="match status" value="1"/>
</dbReference>
<sequence>MEGIYFFLTLCSFLNLASSHQAVKHLFMSDLAPYDSPHGPEQIHISFGNIPSEMTIMWSTSNSSEFASSVVLYGLAPKNYSLEGRGKFVLFTEGNPDGLKYIHRVVLQGLIPGMKYSYRVQSAHKAHSVNEPALRDQVT</sequence>
<organism evidence="3 4">
    <name type="scientific">Pocillopora damicornis</name>
    <name type="common">Cauliflower coral</name>
    <name type="synonym">Millepora damicornis</name>
    <dbReference type="NCBI Taxonomy" id="46731"/>
    <lineage>
        <taxon>Eukaryota</taxon>
        <taxon>Metazoa</taxon>
        <taxon>Cnidaria</taxon>
        <taxon>Anthozoa</taxon>
        <taxon>Hexacorallia</taxon>
        <taxon>Scleractinia</taxon>
        <taxon>Astrocoeniina</taxon>
        <taxon>Pocilloporidae</taxon>
        <taxon>Pocillopora</taxon>
    </lineage>
</organism>
<name>A0A3M6UD27_POCDA</name>
<evidence type="ECO:0000313" key="4">
    <source>
        <dbReference type="Proteomes" id="UP000275408"/>
    </source>
</evidence>
<accession>A0A3M6UD27</accession>
<keyword evidence="4" id="KW-1185">Reference proteome</keyword>
<dbReference type="InterPro" id="IPR003961">
    <property type="entry name" value="FN3_dom"/>
</dbReference>